<dbReference type="AlphaFoldDB" id="A0A090DA20"/>
<keyword evidence="4" id="KW-1185">Reference proteome</keyword>
<feature type="compositionally biased region" description="Polar residues" evidence="1">
    <location>
        <begin position="56"/>
        <end position="75"/>
    </location>
</feature>
<keyword evidence="2" id="KW-1133">Transmembrane helix</keyword>
<dbReference type="EMBL" id="CCMZ01000003">
    <property type="protein sequence ID" value="CDX11865.1"/>
    <property type="molecule type" value="Genomic_DNA"/>
</dbReference>
<evidence type="ECO:0000256" key="2">
    <source>
        <dbReference type="SAM" id="Phobius"/>
    </source>
</evidence>
<feature type="region of interest" description="Disordered" evidence="1">
    <location>
        <begin position="130"/>
        <end position="149"/>
    </location>
</feature>
<sequence length="149" mass="15996">MTENSRPPETRDVWPGTLLLFAGGLAVFLLVASGMLYALFVLPPRWPPPGAAWRSNDATPKLSTAPGQELASTRSAENAELNKLGWVDRTAGIARIPIDDAMKLVVRNGLPVWDKTVAAEGECALLSADVPRSKQAQQCRDTTTKGTAQ</sequence>
<evidence type="ECO:0000313" key="4">
    <source>
        <dbReference type="Proteomes" id="UP000045285"/>
    </source>
</evidence>
<protein>
    <submittedName>
        <fullName evidence="3">Uncharacterized protein</fullName>
    </submittedName>
</protein>
<accession>A0A090DA20</accession>
<reference evidence="4" key="1">
    <citation type="submission" date="2014-08" db="EMBL/GenBank/DDBJ databases">
        <authorList>
            <person name="Moulin L."/>
        </authorList>
    </citation>
    <scope>NUCLEOTIDE SEQUENCE [LARGE SCALE GENOMIC DNA]</scope>
</reference>
<feature type="compositionally biased region" description="Polar residues" evidence="1">
    <location>
        <begin position="134"/>
        <end position="149"/>
    </location>
</feature>
<name>A0A090DA20_MESPL</name>
<gene>
    <name evidence="3" type="ORF">MPL3356_110205</name>
</gene>
<keyword evidence="2" id="KW-0812">Transmembrane</keyword>
<evidence type="ECO:0000313" key="3">
    <source>
        <dbReference type="EMBL" id="CDX11865.1"/>
    </source>
</evidence>
<evidence type="ECO:0000256" key="1">
    <source>
        <dbReference type="SAM" id="MobiDB-lite"/>
    </source>
</evidence>
<feature type="region of interest" description="Disordered" evidence="1">
    <location>
        <begin position="52"/>
        <end position="75"/>
    </location>
</feature>
<feature type="transmembrane region" description="Helical" evidence="2">
    <location>
        <begin position="20"/>
        <end position="42"/>
    </location>
</feature>
<dbReference type="Proteomes" id="UP000045285">
    <property type="component" value="Unassembled WGS sequence"/>
</dbReference>
<proteinExistence type="predicted"/>
<organism evidence="3 4">
    <name type="scientific">Mesorhizobium plurifarium</name>
    <dbReference type="NCBI Taxonomy" id="69974"/>
    <lineage>
        <taxon>Bacteria</taxon>
        <taxon>Pseudomonadati</taxon>
        <taxon>Pseudomonadota</taxon>
        <taxon>Alphaproteobacteria</taxon>
        <taxon>Hyphomicrobiales</taxon>
        <taxon>Phyllobacteriaceae</taxon>
        <taxon>Mesorhizobium</taxon>
    </lineage>
</organism>
<keyword evidence="2" id="KW-0472">Membrane</keyword>